<organism evidence="1 2">
    <name type="scientific">Saxophila tyrrhenica</name>
    <dbReference type="NCBI Taxonomy" id="1690608"/>
    <lineage>
        <taxon>Eukaryota</taxon>
        <taxon>Fungi</taxon>
        <taxon>Dikarya</taxon>
        <taxon>Ascomycota</taxon>
        <taxon>Pezizomycotina</taxon>
        <taxon>Dothideomycetes</taxon>
        <taxon>Dothideomycetidae</taxon>
        <taxon>Mycosphaerellales</taxon>
        <taxon>Extremaceae</taxon>
        <taxon>Saxophila</taxon>
    </lineage>
</organism>
<evidence type="ECO:0000313" key="1">
    <source>
        <dbReference type="EMBL" id="KAK5163277.1"/>
    </source>
</evidence>
<accession>A0AAV9NUE3</accession>
<gene>
    <name evidence="1" type="ORF">LTR77_010863</name>
</gene>
<name>A0AAV9NUE3_9PEZI</name>
<dbReference type="EMBL" id="JAVRRT010000027">
    <property type="protein sequence ID" value="KAK5163277.1"/>
    <property type="molecule type" value="Genomic_DNA"/>
</dbReference>
<proteinExistence type="predicted"/>
<dbReference type="AlphaFoldDB" id="A0AAV9NUE3"/>
<comment type="caution">
    <text evidence="1">The sequence shown here is derived from an EMBL/GenBank/DDBJ whole genome shotgun (WGS) entry which is preliminary data.</text>
</comment>
<dbReference type="GeneID" id="89932188"/>
<protein>
    <submittedName>
        <fullName evidence="1">Uncharacterized protein</fullName>
    </submittedName>
</protein>
<dbReference type="Proteomes" id="UP001337655">
    <property type="component" value="Unassembled WGS sequence"/>
</dbReference>
<sequence>MGQPSEASTHPTPDSRTLNQRFVYIHASMPHDKLKCPFRDHAGCLFEEDRRIMLRASVAVVKRFYEFYFYDLVWDPEDFSEESEHDKVRIYLDFWCRHKLYETRFQQATAALREASEGLRRDKWQHENDRFLMFDVDGALNKTDKVEERAKAMQKITRAWAATLGPKQRETLRERALQGDSDSQQSD</sequence>
<reference evidence="1 2" key="1">
    <citation type="submission" date="2023-08" db="EMBL/GenBank/DDBJ databases">
        <title>Black Yeasts Isolated from many extreme environments.</title>
        <authorList>
            <person name="Coleine C."/>
            <person name="Stajich J.E."/>
            <person name="Selbmann L."/>
        </authorList>
    </citation>
    <scope>NUCLEOTIDE SEQUENCE [LARGE SCALE GENOMIC DNA]</scope>
    <source>
        <strain evidence="1 2">CCFEE 5935</strain>
    </source>
</reference>
<evidence type="ECO:0000313" key="2">
    <source>
        <dbReference type="Proteomes" id="UP001337655"/>
    </source>
</evidence>
<dbReference type="RefSeq" id="XP_064653802.1">
    <property type="nucleotide sequence ID" value="XM_064808080.1"/>
</dbReference>
<keyword evidence="2" id="KW-1185">Reference proteome</keyword>